<keyword evidence="1" id="KW-0472">Membrane</keyword>
<evidence type="ECO:0000256" key="1">
    <source>
        <dbReference type="SAM" id="Phobius"/>
    </source>
</evidence>
<reference evidence="2 3" key="1">
    <citation type="submission" date="2015-09" db="EMBL/GenBank/DDBJ databases">
        <authorList>
            <consortium name="Pathogen Informatics"/>
        </authorList>
    </citation>
    <scope>NUCLEOTIDE SEQUENCE [LARGE SCALE GENOMIC DNA]</scope>
    <source>
        <strain evidence="2 3">2789STDY5608822</strain>
    </source>
</reference>
<dbReference type="AlphaFoldDB" id="A0A8D9P043"/>
<keyword evidence="1" id="KW-1133">Transmembrane helix</keyword>
<keyword evidence="1" id="KW-0812">Transmembrane</keyword>
<sequence length="36" mass="4190">MGPYLFFCSIVVIPCVVYLIYSYTHTNKNNIMDSDK</sequence>
<gene>
    <name evidence="2" type="ORF">ERS852380_00650</name>
</gene>
<dbReference type="EMBL" id="CYYK01000002">
    <property type="protein sequence ID" value="CUN59037.1"/>
    <property type="molecule type" value="Genomic_DNA"/>
</dbReference>
<name>A0A8D9P043_PARDI</name>
<evidence type="ECO:0000313" key="3">
    <source>
        <dbReference type="Proteomes" id="UP000095455"/>
    </source>
</evidence>
<evidence type="ECO:0000313" key="2">
    <source>
        <dbReference type="EMBL" id="CUN59037.1"/>
    </source>
</evidence>
<accession>A0A8D9P043</accession>
<proteinExistence type="predicted"/>
<organism evidence="2 3">
    <name type="scientific">Parabacteroides distasonis</name>
    <dbReference type="NCBI Taxonomy" id="823"/>
    <lineage>
        <taxon>Bacteria</taxon>
        <taxon>Pseudomonadati</taxon>
        <taxon>Bacteroidota</taxon>
        <taxon>Bacteroidia</taxon>
        <taxon>Bacteroidales</taxon>
        <taxon>Tannerellaceae</taxon>
        <taxon>Parabacteroides</taxon>
    </lineage>
</organism>
<feature type="transmembrane region" description="Helical" evidence="1">
    <location>
        <begin position="6"/>
        <end position="24"/>
    </location>
</feature>
<comment type="caution">
    <text evidence="2">The sequence shown here is derived from an EMBL/GenBank/DDBJ whole genome shotgun (WGS) entry which is preliminary data.</text>
</comment>
<dbReference type="Proteomes" id="UP000095455">
    <property type="component" value="Unassembled WGS sequence"/>
</dbReference>
<protein>
    <submittedName>
        <fullName evidence="2">Uncharacterized protein</fullName>
    </submittedName>
</protein>